<protein>
    <submittedName>
        <fullName evidence="2">Uncharacterized protein</fullName>
    </submittedName>
</protein>
<evidence type="ECO:0000313" key="3">
    <source>
        <dbReference type="Proteomes" id="UP000640335"/>
    </source>
</evidence>
<keyword evidence="3" id="KW-1185">Reference proteome</keyword>
<comment type="caution">
    <text evidence="2">The sequence shown here is derived from an EMBL/GenBank/DDBJ whole genome shotgun (WGS) entry which is preliminary data.</text>
</comment>
<organism evidence="2 3">
    <name type="scientific">Clostridium gallinarum</name>
    <dbReference type="NCBI Taxonomy" id="2762246"/>
    <lineage>
        <taxon>Bacteria</taxon>
        <taxon>Bacillati</taxon>
        <taxon>Bacillota</taxon>
        <taxon>Clostridia</taxon>
        <taxon>Eubacteriales</taxon>
        <taxon>Clostridiaceae</taxon>
        <taxon>Clostridium</taxon>
    </lineage>
</organism>
<sequence length="74" mass="8394">MITVLLSVEKLSDDANQQEIDNAILELKKAISELEKVLRVEILKIIKEGENIFSEKYTKDSLSNFELALNSAKK</sequence>
<accession>A0ABR8Q4Y4</accession>
<keyword evidence="1" id="KW-0175">Coiled coil</keyword>
<gene>
    <name evidence="2" type="ORF">H9660_09970</name>
</gene>
<evidence type="ECO:0000256" key="1">
    <source>
        <dbReference type="SAM" id="Coils"/>
    </source>
</evidence>
<feature type="coiled-coil region" evidence="1">
    <location>
        <begin position="8"/>
        <end position="40"/>
    </location>
</feature>
<proteinExistence type="predicted"/>
<reference evidence="2 3" key="1">
    <citation type="submission" date="2020-08" db="EMBL/GenBank/DDBJ databases">
        <title>A Genomic Blueprint of the Chicken Gut Microbiome.</title>
        <authorList>
            <person name="Gilroy R."/>
            <person name="Ravi A."/>
            <person name="Getino M."/>
            <person name="Pursley I."/>
            <person name="Horton D.L."/>
            <person name="Alikhan N.-F."/>
            <person name="Baker D."/>
            <person name="Gharbi K."/>
            <person name="Hall N."/>
            <person name="Watson M."/>
            <person name="Adriaenssens E.M."/>
            <person name="Foster-Nyarko E."/>
            <person name="Jarju S."/>
            <person name="Secka A."/>
            <person name="Antonio M."/>
            <person name="Oren A."/>
            <person name="Chaudhuri R."/>
            <person name="La Ragione R.M."/>
            <person name="Hildebrand F."/>
            <person name="Pallen M.J."/>
        </authorList>
    </citation>
    <scope>NUCLEOTIDE SEQUENCE [LARGE SCALE GENOMIC DNA]</scope>
    <source>
        <strain evidence="2 3">Sa3CUN1</strain>
    </source>
</reference>
<evidence type="ECO:0000313" key="2">
    <source>
        <dbReference type="EMBL" id="MBD7915473.1"/>
    </source>
</evidence>
<dbReference type="RefSeq" id="WP_191750235.1">
    <property type="nucleotide sequence ID" value="NZ_JACSQZ010000034.1"/>
</dbReference>
<dbReference type="Proteomes" id="UP000640335">
    <property type="component" value="Unassembled WGS sequence"/>
</dbReference>
<dbReference type="EMBL" id="JACSQZ010000034">
    <property type="protein sequence ID" value="MBD7915473.1"/>
    <property type="molecule type" value="Genomic_DNA"/>
</dbReference>
<name>A0ABR8Q4Y4_9CLOT</name>